<name>A0A5M7BBH2_9FLAO</name>
<dbReference type="Proteomes" id="UP000315145">
    <property type="component" value="Unassembled WGS sequence"/>
</dbReference>
<evidence type="ECO:0000313" key="3">
    <source>
        <dbReference type="Proteomes" id="UP000315145"/>
    </source>
</evidence>
<comment type="caution">
    <text evidence="1">The sequence shown here is derived from an EMBL/GenBank/DDBJ whole genome shotgun (WGS) entry which is preliminary data.</text>
</comment>
<evidence type="ECO:0000313" key="1">
    <source>
        <dbReference type="EMBL" id="KAA5825597.1"/>
    </source>
</evidence>
<protein>
    <submittedName>
        <fullName evidence="1">DUF2334 domain-containing protein</fullName>
    </submittedName>
</protein>
<dbReference type="GO" id="GO:0005975">
    <property type="term" value="P:carbohydrate metabolic process"/>
    <property type="evidence" value="ECO:0007669"/>
    <property type="project" value="InterPro"/>
</dbReference>
<dbReference type="InterPro" id="IPR011330">
    <property type="entry name" value="Glyco_hydro/deAcase_b/a-brl"/>
</dbReference>
<organism evidence="1 4">
    <name type="scientific">Algibacter amylolyticus</name>
    <dbReference type="NCBI Taxonomy" id="1608400"/>
    <lineage>
        <taxon>Bacteria</taxon>
        <taxon>Pseudomonadati</taxon>
        <taxon>Bacteroidota</taxon>
        <taxon>Flavobacteriia</taxon>
        <taxon>Flavobacteriales</taxon>
        <taxon>Flavobacteriaceae</taxon>
        <taxon>Algibacter</taxon>
    </lineage>
</organism>
<evidence type="ECO:0000313" key="2">
    <source>
        <dbReference type="EMBL" id="TSJ79895.1"/>
    </source>
</evidence>
<dbReference type="Gene3D" id="3.20.20.370">
    <property type="entry name" value="Glycoside hydrolase/deacetylase"/>
    <property type="match status" value="1"/>
</dbReference>
<reference evidence="2 3" key="2">
    <citation type="submission" date="2019-07" db="EMBL/GenBank/DDBJ databases">
        <title>Algibacter marinivivus sp. nov., isolated from the surface of a marine red alga.</title>
        <authorList>
            <person name="Zhong X."/>
            <person name="Xu W."/>
            <person name="Zhang Y."/>
            <person name="Zhang Q."/>
            <person name="Du Z."/>
        </authorList>
    </citation>
    <scope>NUCLEOTIDE SEQUENCE [LARGE SCALE GENOMIC DNA]</scope>
    <source>
        <strain evidence="2 3">RU-4-M-4</strain>
    </source>
</reference>
<keyword evidence="3" id="KW-1185">Reference proteome</keyword>
<sequence length="241" mass="28055">MTYLFRLDDACETMKWERWLKMEALLDKYNIKPLVAIIPNNEDPGQMYDPPRDAFWEWAKKLKEKGWEIGLHGNNHVFQTKEGGINPIHNRSEFAGVPLAEQEDKIRKGYTKLKKKGLSPKIFVAPGHTFDLNTLKALKSQSDISIISDTMGLKPYKKHNFIFIPQQLGHARPVSLPGVFTMCYHPQGMNDKAFYNLEQFLIKNKNKFSSFQDLNLNKVKPKSITSRLLSFAYFQYRKRIK</sequence>
<dbReference type="AlphaFoldDB" id="A0A5M7BBH2"/>
<dbReference type="EMBL" id="VWRS01000003">
    <property type="protein sequence ID" value="KAA5825597.1"/>
    <property type="molecule type" value="Genomic_DNA"/>
</dbReference>
<dbReference type="OrthoDB" id="9792651at2"/>
<dbReference type="Proteomes" id="UP000322315">
    <property type="component" value="Unassembled WGS sequence"/>
</dbReference>
<dbReference type="RefSeq" id="WP_144115918.1">
    <property type="nucleotide sequence ID" value="NZ_JACHGE010000003.1"/>
</dbReference>
<dbReference type="InterPro" id="IPR018763">
    <property type="entry name" value="DUF2334"/>
</dbReference>
<evidence type="ECO:0000313" key="4">
    <source>
        <dbReference type="Proteomes" id="UP000322315"/>
    </source>
</evidence>
<gene>
    <name evidence="1" type="ORF">F2B50_06730</name>
    <name evidence="2" type="ORF">FPF71_06730</name>
</gene>
<reference evidence="1" key="3">
    <citation type="submission" date="2019-09" db="EMBL/GenBank/DDBJ databases">
        <authorList>
            <person name="Zhang D.-C."/>
        </authorList>
    </citation>
    <scope>NUCLEOTIDE SEQUENCE</scope>
    <source>
        <strain evidence="1">RU-4-M-4</strain>
    </source>
</reference>
<dbReference type="SUPFAM" id="SSF88713">
    <property type="entry name" value="Glycoside hydrolase/deacetylase"/>
    <property type="match status" value="1"/>
</dbReference>
<dbReference type="EMBL" id="VMBF01000003">
    <property type="protein sequence ID" value="TSJ79895.1"/>
    <property type="molecule type" value="Genomic_DNA"/>
</dbReference>
<dbReference type="Pfam" id="PF10096">
    <property type="entry name" value="DUF2334"/>
    <property type="match status" value="1"/>
</dbReference>
<reference evidence="1 4" key="1">
    <citation type="journal article" date="2015" name="Int. J. Syst. Evol. Microbiol.">
        <title>Algibacter amylolyticus sp. nov., isolated from intertidal sediment.</title>
        <authorList>
            <person name="Zhang D.C."/>
            <person name="Wu J."/>
            <person name="Neuner K."/>
            <person name="Yao J."/>
            <person name="Margesin R."/>
        </authorList>
    </citation>
    <scope>NUCLEOTIDE SEQUENCE [LARGE SCALE GENOMIC DNA]</scope>
    <source>
        <strain evidence="1 4">RU-4-M-4</strain>
    </source>
</reference>
<accession>A0A5M7BBH2</accession>
<proteinExistence type="predicted"/>